<dbReference type="Proteomes" id="UP001234178">
    <property type="component" value="Unassembled WGS sequence"/>
</dbReference>
<name>A0ABR0BAQ6_9CRUS</name>
<feature type="region of interest" description="Disordered" evidence="1">
    <location>
        <begin position="139"/>
        <end position="176"/>
    </location>
</feature>
<sequence length="176" mass="18615">MCAKALPHCCKAACRERRKRKPAGVSSVVSSIELTVFRTFFSFARLPIHPSNFGGFREKSSSSNRNGNSFDTSLDWSVDTPTAKSDAISRQISLGTMGIENDAASCDASTSGCGEGGISKTVPVFSVKGPFGKVSVDGFSMQPGRHERPRSTVFSSSYHSSVTSCLSPSQSASTSA</sequence>
<accession>A0ABR0BAQ6</accession>
<evidence type="ECO:0000256" key="1">
    <source>
        <dbReference type="SAM" id="MobiDB-lite"/>
    </source>
</evidence>
<comment type="caution">
    <text evidence="2">The sequence shown here is derived from an EMBL/GenBank/DDBJ whole genome shotgun (WGS) entry which is preliminary data.</text>
</comment>
<proteinExistence type="predicted"/>
<organism evidence="2 3">
    <name type="scientific">Daphnia magna</name>
    <dbReference type="NCBI Taxonomy" id="35525"/>
    <lineage>
        <taxon>Eukaryota</taxon>
        <taxon>Metazoa</taxon>
        <taxon>Ecdysozoa</taxon>
        <taxon>Arthropoda</taxon>
        <taxon>Crustacea</taxon>
        <taxon>Branchiopoda</taxon>
        <taxon>Diplostraca</taxon>
        <taxon>Cladocera</taxon>
        <taxon>Anomopoda</taxon>
        <taxon>Daphniidae</taxon>
        <taxon>Daphnia</taxon>
    </lineage>
</organism>
<feature type="compositionally biased region" description="Polar residues" evidence="1">
    <location>
        <begin position="61"/>
        <end position="74"/>
    </location>
</feature>
<protein>
    <submittedName>
        <fullName evidence="2">Uncharacterized protein</fullName>
    </submittedName>
</protein>
<feature type="compositionally biased region" description="Low complexity" evidence="1">
    <location>
        <begin position="151"/>
        <end position="167"/>
    </location>
</feature>
<gene>
    <name evidence="2" type="ORF">OUZ56_033449</name>
</gene>
<evidence type="ECO:0000313" key="2">
    <source>
        <dbReference type="EMBL" id="KAK4045666.1"/>
    </source>
</evidence>
<keyword evidence="3" id="KW-1185">Reference proteome</keyword>
<reference evidence="2 3" key="1">
    <citation type="journal article" date="2023" name="Nucleic Acids Res.">
        <title>The hologenome of Daphnia magna reveals possible DNA methylation and microbiome-mediated evolution of the host genome.</title>
        <authorList>
            <person name="Chaturvedi A."/>
            <person name="Li X."/>
            <person name="Dhandapani V."/>
            <person name="Marshall H."/>
            <person name="Kissane S."/>
            <person name="Cuenca-Cambronero M."/>
            <person name="Asole G."/>
            <person name="Calvet F."/>
            <person name="Ruiz-Romero M."/>
            <person name="Marangio P."/>
            <person name="Guigo R."/>
            <person name="Rago D."/>
            <person name="Mirbahai L."/>
            <person name="Eastwood N."/>
            <person name="Colbourne J.K."/>
            <person name="Zhou J."/>
            <person name="Mallon E."/>
            <person name="Orsini L."/>
        </authorList>
    </citation>
    <scope>NUCLEOTIDE SEQUENCE [LARGE SCALE GENOMIC DNA]</scope>
    <source>
        <strain evidence="2">LRV0_1</strain>
    </source>
</reference>
<dbReference type="EMBL" id="JAOYFB010000051">
    <property type="protein sequence ID" value="KAK4045666.1"/>
    <property type="molecule type" value="Genomic_DNA"/>
</dbReference>
<evidence type="ECO:0000313" key="3">
    <source>
        <dbReference type="Proteomes" id="UP001234178"/>
    </source>
</evidence>
<feature type="region of interest" description="Disordered" evidence="1">
    <location>
        <begin position="54"/>
        <end position="74"/>
    </location>
</feature>